<accession>A0ABU8M309</accession>
<proteinExistence type="predicted"/>
<gene>
    <name evidence="1" type="ORF">WCD58_09860</name>
</gene>
<dbReference type="SUPFAM" id="SSF51713">
    <property type="entry name" value="tRNA-guanine transglycosylase"/>
    <property type="match status" value="1"/>
</dbReference>
<evidence type="ECO:0000313" key="1">
    <source>
        <dbReference type="EMBL" id="MEJ2861461.1"/>
    </source>
</evidence>
<sequence length="298" mass="34205">MVAEDLTETLLISAYDIEHDHMPDTSTLFTGFRGSLYSNPLLLFIDSGGYEVDPTFDGDETWREERQPKEWSEKLYIALLEKLSSEVQAAVVSPDTYAPLTEQISHARDFFARFYQRECRFLSDILLKPSTTGDFIDLSEYTDANLKSLNRFDIIGVTEKELGDDFESRLLNLARLRRTLDRANVNRPIHLFGSLDPLFSPFYFLAGAEIFDGLTWLRYAYVNGLSVYMDSHALLTNKTFHGQARRGAGTHRSNLEELQELKREMRNFAQAPAVEAFRYHRDILAAAWTTLKTNMEDS</sequence>
<dbReference type="Gene3D" id="3.20.20.105">
    <property type="entry name" value="Queuine tRNA-ribosyltransferase-like"/>
    <property type="match status" value="1"/>
</dbReference>
<dbReference type="InterPro" id="IPR036511">
    <property type="entry name" value="TGT-like_sf"/>
</dbReference>
<name>A0ABU8M309_9PSEU</name>
<evidence type="ECO:0000313" key="2">
    <source>
        <dbReference type="Proteomes" id="UP001369736"/>
    </source>
</evidence>
<protein>
    <submittedName>
        <fullName evidence="1">Uncharacterized protein</fullName>
    </submittedName>
</protein>
<dbReference type="EMBL" id="JBBEGM010000003">
    <property type="protein sequence ID" value="MEJ2861461.1"/>
    <property type="molecule type" value="Genomic_DNA"/>
</dbReference>
<dbReference type="RefSeq" id="WP_337702162.1">
    <property type="nucleotide sequence ID" value="NZ_JBBEGM010000003.1"/>
</dbReference>
<comment type="caution">
    <text evidence="1">The sequence shown here is derived from an EMBL/GenBank/DDBJ whole genome shotgun (WGS) entry which is preliminary data.</text>
</comment>
<organism evidence="1 2">
    <name type="scientific">Actinomycetospora flava</name>
    <dbReference type="NCBI Taxonomy" id="3129232"/>
    <lineage>
        <taxon>Bacteria</taxon>
        <taxon>Bacillati</taxon>
        <taxon>Actinomycetota</taxon>
        <taxon>Actinomycetes</taxon>
        <taxon>Pseudonocardiales</taxon>
        <taxon>Pseudonocardiaceae</taxon>
        <taxon>Actinomycetospora</taxon>
    </lineage>
</organism>
<dbReference type="Proteomes" id="UP001369736">
    <property type="component" value="Unassembled WGS sequence"/>
</dbReference>
<reference evidence="1 2" key="1">
    <citation type="submission" date="2024-03" db="EMBL/GenBank/DDBJ databases">
        <title>Actinomycetospora sp. OC33-EN07, a novel actinomycete isolated from wild orchid (Aerides multiflora).</title>
        <authorList>
            <person name="Suriyachadkun C."/>
        </authorList>
    </citation>
    <scope>NUCLEOTIDE SEQUENCE [LARGE SCALE GENOMIC DNA]</scope>
    <source>
        <strain evidence="1 2">OC33-EN07</strain>
    </source>
</reference>
<keyword evidence="2" id="KW-1185">Reference proteome</keyword>